<accession>A0ABT0FLW5</accession>
<evidence type="ECO:0008006" key="3">
    <source>
        <dbReference type="Google" id="ProtNLM"/>
    </source>
</evidence>
<sequence>MLVSLAALAGCSGDPNRPTLDEASKQLIADGDKLLASQDLATMGSANATERADRDSEVGCLKGQIQRLFRAQGDLKGPPGQHSPTNAVGLMASGLRLQGYDTIVDRSDLSDENLGTAVLRHPTSGITFLITVRNGQRPNILIVGKTSCHERSK</sequence>
<dbReference type="EMBL" id="JAKRKC020000001">
    <property type="protein sequence ID" value="MCK2213326.1"/>
    <property type="molecule type" value="Genomic_DNA"/>
</dbReference>
<comment type="caution">
    <text evidence="1">The sequence shown here is derived from an EMBL/GenBank/DDBJ whole genome shotgun (WGS) entry which is preliminary data.</text>
</comment>
<organism evidence="1 2">
    <name type="scientific">Actinomadura luzonensis</name>
    <dbReference type="NCBI Taxonomy" id="2805427"/>
    <lineage>
        <taxon>Bacteria</taxon>
        <taxon>Bacillati</taxon>
        <taxon>Actinomycetota</taxon>
        <taxon>Actinomycetes</taxon>
        <taxon>Streptosporangiales</taxon>
        <taxon>Thermomonosporaceae</taxon>
        <taxon>Actinomadura</taxon>
    </lineage>
</organism>
<keyword evidence="2" id="KW-1185">Reference proteome</keyword>
<dbReference type="RefSeq" id="WP_242378875.1">
    <property type="nucleotide sequence ID" value="NZ_JAKRKC020000001.1"/>
</dbReference>
<evidence type="ECO:0000313" key="2">
    <source>
        <dbReference type="Proteomes" id="UP001317259"/>
    </source>
</evidence>
<evidence type="ECO:0000313" key="1">
    <source>
        <dbReference type="EMBL" id="MCK2213326.1"/>
    </source>
</evidence>
<name>A0ABT0FLW5_9ACTN</name>
<reference evidence="1 2" key="1">
    <citation type="submission" date="2022-04" db="EMBL/GenBank/DDBJ databases">
        <title>Genome draft of Actinomadura sp. ATCC 31491.</title>
        <authorList>
            <person name="Shi X."/>
            <person name="Du Y."/>
        </authorList>
    </citation>
    <scope>NUCLEOTIDE SEQUENCE [LARGE SCALE GENOMIC DNA]</scope>
    <source>
        <strain evidence="1 2">ATCC 31491</strain>
    </source>
</reference>
<protein>
    <recommendedName>
        <fullName evidence="3">Lipoprotein</fullName>
    </recommendedName>
</protein>
<dbReference type="Proteomes" id="UP001317259">
    <property type="component" value="Unassembled WGS sequence"/>
</dbReference>
<proteinExistence type="predicted"/>
<gene>
    <name evidence="1" type="ORF">MF672_005890</name>
</gene>